<dbReference type="EMBL" id="JH815915">
    <property type="protein sequence ID" value="EKC20828.1"/>
    <property type="molecule type" value="Genomic_DNA"/>
</dbReference>
<dbReference type="AlphaFoldDB" id="K1PGS9"/>
<evidence type="ECO:0000313" key="2">
    <source>
        <dbReference type="EMBL" id="EKC20828.1"/>
    </source>
</evidence>
<dbReference type="InParanoid" id="K1PGS9"/>
<accession>K1PGS9</accession>
<reference evidence="2" key="1">
    <citation type="journal article" date="2012" name="Nature">
        <title>The oyster genome reveals stress adaptation and complexity of shell formation.</title>
        <authorList>
            <person name="Zhang G."/>
            <person name="Fang X."/>
            <person name="Guo X."/>
            <person name="Li L."/>
            <person name="Luo R."/>
            <person name="Xu F."/>
            <person name="Yang P."/>
            <person name="Zhang L."/>
            <person name="Wang X."/>
            <person name="Qi H."/>
            <person name="Xiong Z."/>
            <person name="Que H."/>
            <person name="Xie Y."/>
            <person name="Holland P.W."/>
            <person name="Paps J."/>
            <person name="Zhu Y."/>
            <person name="Wu F."/>
            <person name="Chen Y."/>
            <person name="Wang J."/>
            <person name="Peng C."/>
            <person name="Meng J."/>
            <person name="Yang L."/>
            <person name="Liu J."/>
            <person name="Wen B."/>
            <person name="Zhang N."/>
            <person name="Huang Z."/>
            <person name="Zhu Q."/>
            <person name="Feng Y."/>
            <person name="Mount A."/>
            <person name="Hedgecock D."/>
            <person name="Xu Z."/>
            <person name="Liu Y."/>
            <person name="Domazet-Loso T."/>
            <person name="Du Y."/>
            <person name="Sun X."/>
            <person name="Zhang S."/>
            <person name="Liu B."/>
            <person name="Cheng P."/>
            <person name="Jiang X."/>
            <person name="Li J."/>
            <person name="Fan D."/>
            <person name="Wang W."/>
            <person name="Fu W."/>
            <person name="Wang T."/>
            <person name="Wang B."/>
            <person name="Zhang J."/>
            <person name="Peng Z."/>
            <person name="Li Y."/>
            <person name="Li N."/>
            <person name="Wang J."/>
            <person name="Chen M."/>
            <person name="He Y."/>
            <person name="Tan F."/>
            <person name="Song X."/>
            <person name="Zheng Q."/>
            <person name="Huang R."/>
            <person name="Yang H."/>
            <person name="Du X."/>
            <person name="Chen L."/>
            <person name="Yang M."/>
            <person name="Gaffney P.M."/>
            <person name="Wang S."/>
            <person name="Luo L."/>
            <person name="She Z."/>
            <person name="Ming Y."/>
            <person name="Huang W."/>
            <person name="Zhang S."/>
            <person name="Huang B."/>
            <person name="Zhang Y."/>
            <person name="Qu T."/>
            <person name="Ni P."/>
            <person name="Miao G."/>
            <person name="Wang J."/>
            <person name="Wang Q."/>
            <person name="Steinberg C.E."/>
            <person name="Wang H."/>
            <person name="Li N."/>
            <person name="Qian L."/>
            <person name="Zhang G."/>
            <person name="Li Y."/>
            <person name="Yang H."/>
            <person name="Liu X."/>
            <person name="Wang J."/>
            <person name="Yin Y."/>
            <person name="Wang J."/>
        </authorList>
    </citation>
    <scope>NUCLEOTIDE SEQUENCE [LARGE SCALE GENOMIC DNA]</scope>
    <source>
        <strain evidence="2">05x7-T-G4-1.051#20</strain>
    </source>
</reference>
<name>K1PGS9_MAGGI</name>
<dbReference type="Gene3D" id="3.90.1720.10">
    <property type="entry name" value="endopeptidase domain like (from Nostoc punctiforme)"/>
    <property type="match status" value="1"/>
</dbReference>
<protein>
    <recommendedName>
        <fullName evidence="1">LRAT domain-containing protein</fullName>
    </recommendedName>
</protein>
<sequence length="218" mass="25406">MPSMFSCNCVELSKGIHNVKHCNEERVYDLQHLIQLIRSGKIGSASHIRAHRRRALRILWWTFDYSYDHHFLVTEATENKLTIIHYALKRLSRIILLKGVAEIIQDSVDFANDEEILDFDAGVYLVTAENYPQTPQEKSKAVCKARRRLGERQYSVFYNNCDCFVSWTLRGCSYSHQAMNAKGLLLYIGIVARYCLRTYRVLQTFKDSINKLRCLFGE</sequence>
<evidence type="ECO:0000259" key="1">
    <source>
        <dbReference type="Pfam" id="PF04970"/>
    </source>
</evidence>
<dbReference type="HOGENOM" id="CLU_1300750_0_0_1"/>
<organism evidence="2">
    <name type="scientific">Magallana gigas</name>
    <name type="common">Pacific oyster</name>
    <name type="synonym">Crassostrea gigas</name>
    <dbReference type="NCBI Taxonomy" id="29159"/>
    <lineage>
        <taxon>Eukaryota</taxon>
        <taxon>Metazoa</taxon>
        <taxon>Spiralia</taxon>
        <taxon>Lophotrochozoa</taxon>
        <taxon>Mollusca</taxon>
        <taxon>Bivalvia</taxon>
        <taxon>Autobranchia</taxon>
        <taxon>Pteriomorphia</taxon>
        <taxon>Ostreida</taxon>
        <taxon>Ostreoidea</taxon>
        <taxon>Ostreidae</taxon>
        <taxon>Magallana</taxon>
    </lineage>
</organism>
<feature type="domain" description="LRAT" evidence="1">
    <location>
        <begin position="121"/>
        <end position="171"/>
    </location>
</feature>
<proteinExistence type="predicted"/>
<gene>
    <name evidence="2" type="ORF">CGI_10005278</name>
</gene>
<dbReference type="InterPro" id="IPR007053">
    <property type="entry name" value="LRAT_dom"/>
</dbReference>
<dbReference type="Pfam" id="PF04970">
    <property type="entry name" value="LRAT"/>
    <property type="match status" value="1"/>
</dbReference>